<dbReference type="PROSITE" id="PS51278">
    <property type="entry name" value="GATASE_TYPE_2"/>
    <property type="match status" value="1"/>
</dbReference>
<keyword evidence="8" id="KW-0479">Metal-binding</keyword>
<dbReference type="Gene3D" id="3.60.20.10">
    <property type="entry name" value="Glutamine Phosphoribosylpyrophosphate, subunit 1, domain 1"/>
    <property type="match status" value="1"/>
</dbReference>
<evidence type="ECO:0000259" key="17">
    <source>
        <dbReference type="PROSITE" id="PS51278"/>
    </source>
</evidence>
<evidence type="ECO:0000313" key="20">
    <source>
        <dbReference type="Proteomes" id="UP001144471"/>
    </source>
</evidence>
<evidence type="ECO:0000313" key="19">
    <source>
        <dbReference type="EMBL" id="GLI56557.1"/>
    </source>
</evidence>
<evidence type="ECO:0000256" key="11">
    <source>
        <dbReference type="ARBA" id="ARBA00023004"/>
    </source>
</evidence>
<dbReference type="GO" id="GO:0004355">
    <property type="term" value="F:glutamate synthase (NADPH) activity"/>
    <property type="evidence" value="ECO:0007669"/>
    <property type="project" value="UniProtKB-EC"/>
</dbReference>
<dbReference type="Gene3D" id="3.20.20.70">
    <property type="entry name" value="Aldolase class I"/>
    <property type="match status" value="2"/>
</dbReference>
<keyword evidence="12" id="KW-0411">Iron-sulfur</keyword>
<evidence type="ECO:0000256" key="15">
    <source>
        <dbReference type="ARBA" id="ARBA00029440"/>
    </source>
</evidence>
<evidence type="ECO:0000259" key="18">
    <source>
        <dbReference type="PROSITE" id="PS51379"/>
    </source>
</evidence>
<dbReference type="InterPro" id="IPR006982">
    <property type="entry name" value="Glu_synth_centr_N"/>
</dbReference>
<dbReference type="GO" id="GO:0019676">
    <property type="term" value="P:ammonia assimilation cycle"/>
    <property type="evidence" value="ECO:0007669"/>
    <property type="project" value="TreeGrafter"/>
</dbReference>
<dbReference type="InterPro" id="IPR050711">
    <property type="entry name" value="ET-N_metabolism_enzyme"/>
</dbReference>
<dbReference type="PANTHER" id="PTHR11938:SF133">
    <property type="entry name" value="GLUTAMATE SYNTHASE (NADH)"/>
    <property type="match status" value="1"/>
</dbReference>
<comment type="cofactor">
    <cofactor evidence="2">
        <name>[3Fe-4S] cluster</name>
        <dbReference type="ChEBI" id="CHEBI:21137"/>
    </cofactor>
</comment>
<dbReference type="GO" id="GO:0006537">
    <property type="term" value="P:glutamate biosynthetic process"/>
    <property type="evidence" value="ECO:0007669"/>
    <property type="project" value="UniProtKB-KW"/>
</dbReference>
<dbReference type="InterPro" id="IPR017896">
    <property type="entry name" value="4Fe4S_Fe-S-bd"/>
</dbReference>
<accession>A0A9W6GLP8</accession>
<dbReference type="SUPFAM" id="SSF51395">
    <property type="entry name" value="FMN-linked oxidoreductases"/>
    <property type="match status" value="1"/>
</dbReference>
<comment type="similarity">
    <text evidence="3">Belongs to the glutamate synthase family.</text>
</comment>
<sequence length="1426" mass="158434">MREHSNCGIGVVANMNNLAEHQIIRDGLKMLKRLEHRGGTLRDGSGDGAGMMLQIPREFFKKVLGVEGEYYVAMTFLPQEEKRRRFCEEIISTELEEAGLTILGSRVVPVRKEVLGESARRSLPVICQYFIEGGRDEFTMYSLRRRMEKRIYREMEKREFYFTSFSNRTIVYKGLITPQQFYEFYEDLLDEEFKSAYVMIHQRFSTNTLPSWDLAHPFRVLEHNGEINTIAGNRGWIEARKGEIYSDEYPKEEVEELFPLTSVNNSDSANLDSVVEFLMHTGRKLPEILTTLVPQAWEGRRTLEPKLKKYYEAKSLVMEPWDGPAGLITSNGEEIFATLDRNGLRPMRYTITTDNKLIISSEMGVLDTEFSKIKTSGKLSAGEFLYLDLKEKRLLPREEIVGLITETTDFKEEVKNLRLHRRDLAPGKTSIGSVTETMKRFSYTREDLEISIDYLQENSMEMVTSATYDIPLAVLDEDHPRLFFDYFRQKFAQVTNPPIDSIREASVFSLTSTYGAKKNLLDPREYRGVIHMFPSPVVSNKNIDNLLKEGAVSVSTAFTDNIEKAMDRVVERCLNLARMGRNIILSDRNSSRSIPILLISSAVHHALVEKGLRSKVGIGVESGEVREIGHYALLIGYGVDIVNPYLVLDYLAAENKDLTPYYMGVDNGIKKIMSKMGISSVASYRGAKIFEAVGLSSALCKRYLGDTPTEIEGIGLKEIEEELCARERAEYSPDRSIGEFSSIRKGILHRDSPENARILHSALKDKNYNLYRKYSSSLNKGNYSLRNRFSLKVNPIPLHEVESEREIMKRFVAGAMSFGALSKRTHENIATVFNTIGAASNSGEGGENPERFNSPSASKIKQIASGRFGVTTSYLMSAHEIQIKMGQGSKPGEGGHLPGAKVNKEIARVRNTVDGIDLISPPPHHDIYSIEDLAQLIYDIKNLNTKASVSVKLASESGVGIIASGTVKAGADKVVISGSDGGTGAAMASSLKYAATPWELGISDIHKTLCENKLRDLVKLQVDGGIRTGYDVVVAALLGADEYAMGTGLLIAQGCIMCRRCHTNSCPVGITTQKAELQPKYTGDPQELLLYLRFIAQEVRELLATMGVRSMDEIIGRSSLLRKKEEDALESKIKTLDFTSIFREVVSKELPTPHKKDIGSLNRDLLRRYEEGESSYVGSIDNTHRSFGTTLAGGMAGDSSNTHHKKMDLTLKGYAGQSFGAFSTVGQTTVLEGYGNDYVGKGLSGGTVVIKMPREAEDNSGCIAGNTVLYGATSGRVYLNGYAGERFAVRNSGATCVVEGIGNHGCEYMTGGSVIILGGVGENFGAGMSGGTAYLLLDHLNTDSINHDIVEYFDLSHSDVEYIEEELKNHIKYTESSIAQRVLDGDIATTFVKVASKKYLEKVGNLSSDIKSIRLRIDQRREEAVQ</sequence>
<keyword evidence="7" id="KW-0288">FMN</keyword>
<dbReference type="Pfam" id="PF00310">
    <property type="entry name" value="GATase_2"/>
    <property type="match status" value="1"/>
</dbReference>
<keyword evidence="13" id="KW-0314">Glutamate biosynthesis</keyword>
<keyword evidence="5" id="KW-0028">Amino-acid biosynthesis</keyword>
<comment type="cofactor">
    <cofactor evidence="1">
        <name>FMN</name>
        <dbReference type="ChEBI" id="CHEBI:58210"/>
    </cofactor>
</comment>
<keyword evidence="10" id="KW-0560">Oxidoreductase</keyword>
<feature type="domain" description="Glutamine amidotransferase type-2" evidence="17">
    <location>
        <begin position="7"/>
        <end position="390"/>
    </location>
</feature>
<evidence type="ECO:0000256" key="14">
    <source>
        <dbReference type="ARBA" id="ARBA00023291"/>
    </source>
</evidence>
<dbReference type="EMBL" id="BSDY01000009">
    <property type="protein sequence ID" value="GLI56557.1"/>
    <property type="molecule type" value="Genomic_DNA"/>
</dbReference>
<keyword evidence="20" id="KW-1185">Reference proteome</keyword>
<name>A0A9W6GLP8_9FUSO</name>
<comment type="caution">
    <text evidence="19">The sequence shown here is derived from an EMBL/GenBank/DDBJ whole genome shotgun (WGS) entry which is preliminary data.</text>
</comment>
<dbReference type="GO" id="GO:0051538">
    <property type="term" value="F:3 iron, 4 sulfur cluster binding"/>
    <property type="evidence" value="ECO:0007669"/>
    <property type="project" value="UniProtKB-KW"/>
</dbReference>
<dbReference type="Proteomes" id="UP001144471">
    <property type="component" value="Unassembled WGS sequence"/>
</dbReference>
<proteinExistence type="inferred from homology"/>
<dbReference type="PANTHER" id="PTHR11938">
    <property type="entry name" value="FAD NADPH DEHYDROGENASE/OXIDOREDUCTASE"/>
    <property type="match status" value="1"/>
</dbReference>
<dbReference type="InterPro" id="IPR013785">
    <property type="entry name" value="Aldolase_TIM"/>
</dbReference>
<dbReference type="Pfam" id="PF04898">
    <property type="entry name" value="Glu_syn_central"/>
    <property type="match status" value="1"/>
</dbReference>
<keyword evidence="9" id="KW-0315">Glutamine amidotransferase</keyword>
<evidence type="ECO:0000256" key="6">
    <source>
        <dbReference type="ARBA" id="ARBA00022630"/>
    </source>
</evidence>
<feature type="domain" description="4Fe-4S ferredoxin-type" evidence="18">
    <location>
        <begin position="1046"/>
        <end position="1076"/>
    </location>
</feature>
<dbReference type="InterPro" id="IPR036485">
    <property type="entry name" value="Glu_synth_asu_C_sf"/>
</dbReference>
<dbReference type="Pfam" id="PF01645">
    <property type="entry name" value="Glu_synthase"/>
    <property type="match status" value="1"/>
</dbReference>
<evidence type="ECO:0000256" key="2">
    <source>
        <dbReference type="ARBA" id="ARBA00001927"/>
    </source>
</evidence>
<gene>
    <name evidence="19" type="primary">gltB</name>
    <name evidence="19" type="ORF">PM10SUCC1_20710</name>
</gene>
<keyword evidence="6" id="KW-0285">Flavoprotein</keyword>
<dbReference type="InterPro" id="IPR002932">
    <property type="entry name" value="Glu_synthdom"/>
</dbReference>
<dbReference type="Pfam" id="PF01493">
    <property type="entry name" value="GXGXG"/>
    <property type="match status" value="1"/>
</dbReference>
<evidence type="ECO:0000256" key="8">
    <source>
        <dbReference type="ARBA" id="ARBA00022723"/>
    </source>
</evidence>
<evidence type="ECO:0000256" key="3">
    <source>
        <dbReference type="ARBA" id="ARBA00009716"/>
    </source>
</evidence>
<evidence type="ECO:0000256" key="1">
    <source>
        <dbReference type="ARBA" id="ARBA00001917"/>
    </source>
</evidence>
<dbReference type="InterPro" id="IPR002489">
    <property type="entry name" value="Glu_synth_asu_C"/>
</dbReference>
<evidence type="ECO:0000256" key="10">
    <source>
        <dbReference type="ARBA" id="ARBA00023002"/>
    </source>
</evidence>
<keyword evidence="11" id="KW-0408">Iron</keyword>
<dbReference type="InterPro" id="IPR017932">
    <property type="entry name" value="GATase_2_dom"/>
</dbReference>
<dbReference type="RefSeq" id="WP_281835781.1">
    <property type="nucleotide sequence ID" value="NZ_BSDY01000009.1"/>
</dbReference>
<dbReference type="NCBIfam" id="NF008730">
    <property type="entry name" value="PRK11750.1"/>
    <property type="match status" value="1"/>
</dbReference>
<dbReference type="EC" id="1.4.1.13" evidence="4"/>
<evidence type="ECO:0000256" key="16">
    <source>
        <dbReference type="ARBA" id="ARBA00048151"/>
    </source>
</evidence>
<organism evidence="19 20">
    <name type="scientific">Propionigenium maris DSM 9537</name>
    <dbReference type="NCBI Taxonomy" id="1123000"/>
    <lineage>
        <taxon>Bacteria</taxon>
        <taxon>Fusobacteriati</taxon>
        <taxon>Fusobacteriota</taxon>
        <taxon>Fusobacteriia</taxon>
        <taxon>Fusobacteriales</taxon>
        <taxon>Fusobacteriaceae</taxon>
        <taxon>Propionigenium</taxon>
    </lineage>
</organism>
<dbReference type="SUPFAM" id="SSF69336">
    <property type="entry name" value="Alpha subunit of glutamate synthase, C-terminal domain"/>
    <property type="match status" value="1"/>
</dbReference>
<comment type="pathway">
    <text evidence="15">Amino-acid biosynthesis.</text>
</comment>
<protein>
    <recommendedName>
        <fullName evidence="4">glutamate synthase (NADPH)</fullName>
        <ecNumber evidence="4">1.4.1.13</ecNumber>
    </recommendedName>
</protein>
<dbReference type="CDD" id="cd02808">
    <property type="entry name" value="GltS_FMN"/>
    <property type="match status" value="1"/>
</dbReference>
<reference evidence="19" key="1">
    <citation type="submission" date="2022-12" db="EMBL/GenBank/DDBJ databases">
        <title>Reference genome sequencing for broad-spectrum identification of bacterial and archaeal isolates by mass spectrometry.</title>
        <authorList>
            <person name="Sekiguchi Y."/>
            <person name="Tourlousse D.M."/>
        </authorList>
    </citation>
    <scope>NUCLEOTIDE SEQUENCE</scope>
    <source>
        <strain evidence="19">10succ1</strain>
    </source>
</reference>
<evidence type="ECO:0000256" key="5">
    <source>
        <dbReference type="ARBA" id="ARBA00022605"/>
    </source>
</evidence>
<comment type="catalytic activity">
    <reaction evidence="16">
        <text>2 L-glutamate + NADP(+) = L-glutamine + 2-oxoglutarate + NADPH + H(+)</text>
        <dbReference type="Rhea" id="RHEA:15501"/>
        <dbReference type="ChEBI" id="CHEBI:15378"/>
        <dbReference type="ChEBI" id="CHEBI:16810"/>
        <dbReference type="ChEBI" id="CHEBI:29985"/>
        <dbReference type="ChEBI" id="CHEBI:57783"/>
        <dbReference type="ChEBI" id="CHEBI:58349"/>
        <dbReference type="ChEBI" id="CHEBI:58359"/>
        <dbReference type="EC" id="1.4.1.13"/>
    </reaction>
</comment>
<evidence type="ECO:0000256" key="9">
    <source>
        <dbReference type="ARBA" id="ARBA00022962"/>
    </source>
</evidence>
<dbReference type="InterPro" id="IPR029055">
    <property type="entry name" value="Ntn_hydrolases_N"/>
</dbReference>
<evidence type="ECO:0000256" key="13">
    <source>
        <dbReference type="ARBA" id="ARBA00023164"/>
    </source>
</evidence>
<evidence type="ECO:0000256" key="7">
    <source>
        <dbReference type="ARBA" id="ARBA00022643"/>
    </source>
</evidence>
<dbReference type="Gene3D" id="2.160.20.60">
    <property type="entry name" value="Glutamate synthase, alpha subunit, C-terminal domain"/>
    <property type="match status" value="1"/>
</dbReference>
<dbReference type="GO" id="GO:0046872">
    <property type="term" value="F:metal ion binding"/>
    <property type="evidence" value="ECO:0007669"/>
    <property type="project" value="UniProtKB-KW"/>
</dbReference>
<evidence type="ECO:0000256" key="12">
    <source>
        <dbReference type="ARBA" id="ARBA00023014"/>
    </source>
</evidence>
<dbReference type="SUPFAM" id="SSF56235">
    <property type="entry name" value="N-terminal nucleophile aminohydrolases (Ntn hydrolases)"/>
    <property type="match status" value="1"/>
</dbReference>
<evidence type="ECO:0000256" key="4">
    <source>
        <dbReference type="ARBA" id="ARBA00012079"/>
    </source>
</evidence>
<dbReference type="CDD" id="cd00713">
    <property type="entry name" value="GltS"/>
    <property type="match status" value="1"/>
</dbReference>
<keyword evidence="14" id="KW-0003">3Fe-4S</keyword>
<dbReference type="PROSITE" id="PS51379">
    <property type="entry name" value="4FE4S_FER_2"/>
    <property type="match status" value="1"/>
</dbReference>